<dbReference type="InterPro" id="IPR002347">
    <property type="entry name" value="SDR_fam"/>
</dbReference>
<dbReference type="Gene3D" id="3.40.50.720">
    <property type="entry name" value="NAD(P)-binding Rossmann-like Domain"/>
    <property type="match status" value="1"/>
</dbReference>
<dbReference type="PANTHER" id="PTHR24320">
    <property type="entry name" value="RETINOL DEHYDROGENASE"/>
    <property type="match status" value="1"/>
</dbReference>
<sequence length="330" mass="35698">MTPFSQPSVPPLPSGIDLSGKTAIVTGATAGIGLEICRQLLSHVLSTLIMAVRNVSKGEATRQTLLSGPVVKSAGQKVTIKVMELNTENYSSVKSFASAFTSSFQDLHLVMANAGIGTLHKELATSGHEKNMQVNYLSNVALTLALLPVLETTATRTGKPTRVTWTGSRQYTLTPLAGKIPLGKDEQILKHLDTCEGIDTLGRYADSKILCVLFQLEFAKHYSPDKVIINSFCPGLVDTGMTDVLPFHMRAFMKVVKALSARSPEKAGWIALNAAVVAGNENHGKLLGDLTIDTPSDFVKSDEGQRIQKMLWNETVDEMEGIMTVPAWMK</sequence>
<dbReference type="AlphaFoldDB" id="A0A3M2S2N1"/>
<evidence type="ECO:0000313" key="5">
    <source>
        <dbReference type="Proteomes" id="UP000277212"/>
    </source>
</evidence>
<dbReference type="EMBL" id="NKUJ01000155">
    <property type="protein sequence ID" value="RMJ11801.1"/>
    <property type="molecule type" value="Genomic_DNA"/>
</dbReference>
<accession>A0A3M2S2N1</accession>
<protein>
    <recommendedName>
        <fullName evidence="6">Ketoreductase (KR) domain-containing protein</fullName>
    </recommendedName>
</protein>
<proteinExistence type="inferred from homology"/>
<reference evidence="4 5" key="1">
    <citation type="submission" date="2017-06" db="EMBL/GenBank/DDBJ databases">
        <title>Comparative genomic analysis of Ambrosia Fusariam Clade fungi.</title>
        <authorList>
            <person name="Stajich J.E."/>
            <person name="Carrillo J."/>
            <person name="Kijimoto T."/>
            <person name="Eskalen A."/>
            <person name="O'Donnell K."/>
            <person name="Kasson M."/>
        </authorList>
    </citation>
    <scope>NUCLEOTIDE SEQUENCE [LARGE SCALE GENOMIC DNA]</scope>
    <source>
        <strain evidence="4">UCR3666</strain>
    </source>
</reference>
<evidence type="ECO:0000256" key="3">
    <source>
        <dbReference type="ARBA" id="ARBA00023002"/>
    </source>
</evidence>
<dbReference type="PRINTS" id="PR00081">
    <property type="entry name" value="GDHRDH"/>
</dbReference>
<dbReference type="OrthoDB" id="542013at2759"/>
<evidence type="ECO:0008006" key="6">
    <source>
        <dbReference type="Google" id="ProtNLM"/>
    </source>
</evidence>
<keyword evidence="5" id="KW-1185">Reference proteome</keyword>
<dbReference type="Proteomes" id="UP000277212">
    <property type="component" value="Unassembled WGS sequence"/>
</dbReference>
<evidence type="ECO:0000313" key="4">
    <source>
        <dbReference type="EMBL" id="RMJ11801.1"/>
    </source>
</evidence>
<keyword evidence="2" id="KW-0521">NADP</keyword>
<name>A0A3M2S2N1_9HYPO</name>
<evidence type="ECO:0000256" key="1">
    <source>
        <dbReference type="ARBA" id="ARBA00006484"/>
    </source>
</evidence>
<dbReference type="GO" id="GO:0016491">
    <property type="term" value="F:oxidoreductase activity"/>
    <property type="evidence" value="ECO:0007669"/>
    <property type="project" value="UniProtKB-KW"/>
</dbReference>
<evidence type="ECO:0000256" key="2">
    <source>
        <dbReference type="ARBA" id="ARBA00022857"/>
    </source>
</evidence>
<dbReference type="Pfam" id="PF00106">
    <property type="entry name" value="adh_short"/>
    <property type="match status" value="1"/>
</dbReference>
<keyword evidence="3" id="KW-0560">Oxidoreductase</keyword>
<comment type="similarity">
    <text evidence="1">Belongs to the short-chain dehydrogenases/reductases (SDR) family.</text>
</comment>
<gene>
    <name evidence="4" type="ORF">CDV36_008536</name>
</gene>
<comment type="caution">
    <text evidence="4">The sequence shown here is derived from an EMBL/GenBank/DDBJ whole genome shotgun (WGS) entry which is preliminary data.</text>
</comment>
<organism evidence="4 5">
    <name type="scientific">Fusarium kuroshium</name>
    <dbReference type="NCBI Taxonomy" id="2010991"/>
    <lineage>
        <taxon>Eukaryota</taxon>
        <taxon>Fungi</taxon>
        <taxon>Dikarya</taxon>
        <taxon>Ascomycota</taxon>
        <taxon>Pezizomycotina</taxon>
        <taxon>Sordariomycetes</taxon>
        <taxon>Hypocreomycetidae</taxon>
        <taxon>Hypocreales</taxon>
        <taxon>Nectriaceae</taxon>
        <taxon>Fusarium</taxon>
        <taxon>Fusarium solani species complex</taxon>
    </lineage>
</organism>
<dbReference type="PANTHER" id="PTHR24320:SF252">
    <property type="entry name" value="DEHYDROGENASE_REDUCTASE FAMILY PROTEIN, PUTATIVE (AFU_ORTHOLOGUE AFUA_3G08550)-RELATED"/>
    <property type="match status" value="1"/>
</dbReference>
<dbReference type="SUPFAM" id="SSF51735">
    <property type="entry name" value="NAD(P)-binding Rossmann-fold domains"/>
    <property type="match status" value="1"/>
</dbReference>
<dbReference type="InterPro" id="IPR036291">
    <property type="entry name" value="NAD(P)-bd_dom_sf"/>
</dbReference>
<dbReference type="STRING" id="2010991.A0A3M2S2N1"/>